<proteinExistence type="predicted"/>
<dbReference type="GeneID" id="63686323"/>
<feature type="compositionally biased region" description="Basic and acidic residues" evidence="1">
    <location>
        <begin position="298"/>
        <end position="312"/>
    </location>
</feature>
<protein>
    <submittedName>
        <fullName evidence="2">Uncharacterized protein</fullName>
    </submittedName>
</protein>
<accession>M5G8L3</accession>
<reference evidence="2 3" key="1">
    <citation type="journal article" date="2012" name="Science">
        <title>The Paleozoic origin of enzymatic lignin decomposition reconstructed from 31 fungal genomes.</title>
        <authorList>
            <person name="Floudas D."/>
            <person name="Binder M."/>
            <person name="Riley R."/>
            <person name="Barry K."/>
            <person name="Blanchette R.A."/>
            <person name="Henrissat B."/>
            <person name="Martinez A.T."/>
            <person name="Otillar R."/>
            <person name="Spatafora J.W."/>
            <person name="Yadav J.S."/>
            <person name="Aerts A."/>
            <person name="Benoit I."/>
            <person name="Boyd A."/>
            <person name="Carlson A."/>
            <person name="Copeland A."/>
            <person name="Coutinho P.M."/>
            <person name="de Vries R.P."/>
            <person name="Ferreira P."/>
            <person name="Findley K."/>
            <person name="Foster B."/>
            <person name="Gaskell J."/>
            <person name="Glotzer D."/>
            <person name="Gorecki P."/>
            <person name="Heitman J."/>
            <person name="Hesse C."/>
            <person name="Hori C."/>
            <person name="Igarashi K."/>
            <person name="Jurgens J.A."/>
            <person name="Kallen N."/>
            <person name="Kersten P."/>
            <person name="Kohler A."/>
            <person name="Kuees U."/>
            <person name="Kumar T.K.A."/>
            <person name="Kuo A."/>
            <person name="LaButti K."/>
            <person name="Larrondo L.F."/>
            <person name="Lindquist E."/>
            <person name="Ling A."/>
            <person name="Lombard V."/>
            <person name="Lucas S."/>
            <person name="Lundell T."/>
            <person name="Martin R."/>
            <person name="McLaughlin D.J."/>
            <person name="Morgenstern I."/>
            <person name="Morin E."/>
            <person name="Murat C."/>
            <person name="Nagy L.G."/>
            <person name="Nolan M."/>
            <person name="Ohm R.A."/>
            <person name="Patyshakuliyeva A."/>
            <person name="Rokas A."/>
            <person name="Ruiz-Duenas F.J."/>
            <person name="Sabat G."/>
            <person name="Salamov A."/>
            <person name="Samejima M."/>
            <person name="Schmutz J."/>
            <person name="Slot J.C."/>
            <person name="St John F."/>
            <person name="Stenlid J."/>
            <person name="Sun H."/>
            <person name="Sun S."/>
            <person name="Syed K."/>
            <person name="Tsang A."/>
            <person name="Wiebenga A."/>
            <person name="Young D."/>
            <person name="Pisabarro A."/>
            <person name="Eastwood D.C."/>
            <person name="Martin F."/>
            <person name="Cullen D."/>
            <person name="Grigoriev I.V."/>
            <person name="Hibbett D.S."/>
        </authorList>
    </citation>
    <scope>NUCLEOTIDE SEQUENCE [LARGE SCALE GENOMIC DNA]</scope>
    <source>
        <strain evidence="2 3">DJM-731 SS1</strain>
    </source>
</reference>
<dbReference type="AlphaFoldDB" id="M5G8L3"/>
<dbReference type="EMBL" id="JH795868">
    <property type="protein sequence ID" value="EJU00108.1"/>
    <property type="molecule type" value="Genomic_DNA"/>
</dbReference>
<dbReference type="RefSeq" id="XP_040627005.1">
    <property type="nucleotide sequence ID" value="XM_040771261.1"/>
</dbReference>
<feature type="compositionally biased region" description="Low complexity" evidence="1">
    <location>
        <begin position="86"/>
        <end position="113"/>
    </location>
</feature>
<feature type="region of interest" description="Disordered" evidence="1">
    <location>
        <begin position="69"/>
        <end position="120"/>
    </location>
</feature>
<name>M5G8L3_DACPD</name>
<evidence type="ECO:0000256" key="1">
    <source>
        <dbReference type="SAM" id="MobiDB-lite"/>
    </source>
</evidence>
<dbReference type="HOGENOM" id="CLU_839437_0_0_1"/>
<sequence>MAPLPLPHPPSSLPCSSPALQVLFPQFLQHPLPPALSPASHPASHQAHLSLPLLLLLLLARCPPHNKKSTTLGVPTDLPEKVSGNQPKPATKKACPPPKQQQQQQQQPLMPKAPGKHVPETQDVDALGLDKTMTDAPHKHVKKPANPMKQAENMVDVAKETTKAFDEVKVQLNEVKKKVPAMEDHSSMILKPPGQAGCKTQIKDSKVIQLSFHMKTEMKIDPKMYNWLVYEIKSYMHKMHMKWLVLYCSQPAHKIAEVCKLAQEQSPILNPTLMIGQQDLQQTEVQAIAGLEPEEPREEPGHDELKQERMRADEDEEAEMKNSDEDEDEDE</sequence>
<dbReference type="Proteomes" id="UP000030653">
    <property type="component" value="Unassembled WGS sequence"/>
</dbReference>
<evidence type="ECO:0000313" key="2">
    <source>
        <dbReference type="EMBL" id="EJU00108.1"/>
    </source>
</evidence>
<keyword evidence="3" id="KW-1185">Reference proteome</keyword>
<gene>
    <name evidence="2" type="ORF">DACRYDRAFT_17147</name>
</gene>
<feature type="compositionally biased region" description="Acidic residues" evidence="1">
    <location>
        <begin position="313"/>
        <end position="331"/>
    </location>
</feature>
<feature type="region of interest" description="Disordered" evidence="1">
    <location>
        <begin position="284"/>
        <end position="331"/>
    </location>
</feature>
<evidence type="ECO:0000313" key="3">
    <source>
        <dbReference type="Proteomes" id="UP000030653"/>
    </source>
</evidence>
<organism evidence="2 3">
    <name type="scientific">Dacryopinax primogenitus (strain DJM 731)</name>
    <name type="common">Brown rot fungus</name>
    <dbReference type="NCBI Taxonomy" id="1858805"/>
    <lineage>
        <taxon>Eukaryota</taxon>
        <taxon>Fungi</taxon>
        <taxon>Dikarya</taxon>
        <taxon>Basidiomycota</taxon>
        <taxon>Agaricomycotina</taxon>
        <taxon>Dacrymycetes</taxon>
        <taxon>Dacrymycetales</taxon>
        <taxon>Dacrymycetaceae</taxon>
        <taxon>Dacryopinax</taxon>
    </lineage>
</organism>